<accession>A0AAF0H7R0</accession>
<proteinExistence type="predicted"/>
<evidence type="ECO:0000313" key="3">
    <source>
        <dbReference type="Proteomes" id="UP000298664"/>
    </source>
</evidence>
<evidence type="ECO:0000313" key="2">
    <source>
        <dbReference type="EMBL" id="WHA40622.1"/>
    </source>
</evidence>
<dbReference type="Proteomes" id="UP000298664">
    <property type="component" value="Chromosome Circular"/>
</dbReference>
<keyword evidence="1" id="KW-1133">Transmembrane helix</keyword>
<dbReference type="AlphaFoldDB" id="A0AAF0H7R0"/>
<organism evidence="2 3">
    <name type="scientific">Agrobacterium larrymoorei</name>
    <dbReference type="NCBI Taxonomy" id="160699"/>
    <lineage>
        <taxon>Bacteria</taxon>
        <taxon>Pseudomonadati</taxon>
        <taxon>Pseudomonadota</taxon>
        <taxon>Alphaproteobacteria</taxon>
        <taxon>Hyphomicrobiales</taxon>
        <taxon>Rhizobiaceae</taxon>
        <taxon>Rhizobium/Agrobacterium group</taxon>
        <taxon>Agrobacterium</taxon>
    </lineage>
</organism>
<keyword evidence="1" id="KW-0812">Transmembrane</keyword>
<dbReference type="EMBL" id="CP124733">
    <property type="protein sequence ID" value="WHA40622.1"/>
    <property type="molecule type" value="Genomic_DNA"/>
</dbReference>
<keyword evidence="1" id="KW-0472">Membrane</keyword>
<dbReference type="RefSeq" id="WP_282503163.1">
    <property type="nucleotide sequence ID" value="NZ_CP124733.1"/>
</dbReference>
<protein>
    <submittedName>
        <fullName evidence="2">Uncharacterized protein</fullName>
    </submittedName>
</protein>
<name>A0AAF0H7R0_9HYPH</name>
<evidence type="ECO:0000256" key="1">
    <source>
        <dbReference type="SAM" id="Phobius"/>
    </source>
</evidence>
<sequence>MLRFFGLPQLLRYSAAHRLVLTILILLPLWLLILWAVALS</sequence>
<gene>
    <name evidence="2" type="ORF">CFBP5477_012460</name>
</gene>
<reference evidence="2" key="1">
    <citation type="submission" date="2023-05" db="EMBL/GenBank/DDBJ databases">
        <title>Complete genome sequence of Agrobacterium larrymoorei CFBP5477.</title>
        <authorList>
            <person name="Yen H.-C."/>
            <person name="Chou L."/>
            <person name="Lin Y.-C."/>
            <person name="Lai E.-M."/>
            <person name="Kuo C.-H."/>
        </authorList>
    </citation>
    <scope>NUCLEOTIDE SEQUENCE</scope>
    <source>
        <strain evidence="2">CFBP5477</strain>
    </source>
</reference>
<feature type="transmembrane region" description="Helical" evidence="1">
    <location>
        <begin position="20"/>
        <end position="38"/>
    </location>
</feature>